<organism evidence="3 4">
    <name type="scientific">Cuscuta epithymum</name>
    <dbReference type="NCBI Taxonomy" id="186058"/>
    <lineage>
        <taxon>Eukaryota</taxon>
        <taxon>Viridiplantae</taxon>
        <taxon>Streptophyta</taxon>
        <taxon>Embryophyta</taxon>
        <taxon>Tracheophyta</taxon>
        <taxon>Spermatophyta</taxon>
        <taxon>Magnoliopsida</taxon>
        <taxon>eudicotyledons</taxon>
        <taxon>Gunneridae</taxon>
        <taxon>Pentapetalae</taxon>
        <taxon>asterids</taxon>
        <taxon>lamiids</taxon>
        <taxon>Solanales</taxon>
        <taxon>Convolvulaceae</taxon>
        <taxon>Cuscuteae</taxon>
        <taxon>Cuscuta</taxon>
        <taxon>Cuscuta subgen. Cuscuta</taxon>
    </lineage>
</organism>
<dbReference type="Pfam" id="PF12274">
    <property type="entry name" value="DUF3615"/>
    <property type="match status" value="1"/>
</dbReference>
<feature type="compositionally biased region" description="Basic residues" evidence="1">
    <location>
        <begin position="60"/>
        <end position="71"/>
    </location>
</feature>
<comment type="caution">
    <text evidence="3">The sequence shown here is derived from an EMBL/GenBank/DDBJ whole genome shotgun (WGS) entry which is preliminary data.</text>
</comment>
<name>A0AAV0EY82_9ASTE</name>
<evidence type="ECO:0000313" key="4">
    <source>
        <dbReference type="Proteomes" id="UP001152523"/>
    </source>
</evidence>
<dbReference type="InterPro" id="IPR022059">
    <property type="entry name" value="DUF3615"/>
</dbReference>
<evidence type="ECO:0000259" key="2">
    <source>
        <dbReference type="Pfam" id="PF12274"/>
    </source>
</evidence>
<dbReference type="AlphaFoldDB" id="A0AAV0EY82"/>
<proteinExistence type="predicted"/>
<accession>A0AAV0EY82</accession>
<dbReference type="EMBL" id="CAMAPF010000949">
    <property type="protein sequence ID" value="CAH9128164.1"/>
    <property type="molecule type" value="Genomic_DNA"/>
</dbReference>
<sequence length="254" mass="29306">MAKDGRGDRTAANCQPLRRCLHREEGTKKKAKKRKSQKVAKHVWEEEETERGKLTQQKLNKTKKKDKRRKLEKAAKNIWEEEESESGKLTQQKLKETEKTRVAEGIEATRRRLRESGNSGLKLFNRENGTCFEMVDVLSWGVTIGGYPDFHRHMNITAKLPEWDSPRRCFLEINDSPNPTHCFIAEVDPETANNFCSCCHVDYKVLHPPSGGFRIGWFDYPKGFTGPHLPLTASIMKKFFCSSRPSSCRRLNPR</sequence>
<gene>
    <name evidence="3" type="ORF">CEPIT_LOCUS28878</name>
</gene>
<evidence type="ECO:0000256" key="1">
    <source>
        <dbReference type="SAM" id="MobiDB-lite"/>
    </source>
</evidence>
<keyword evidence="4" id="KW-1185">Reference proteome</keyword>
<feature type="domain" description="DUF3615" evidence="2">
    <location>
        <begin position="122"/>
        <end position="208"/>
    </location>
</feature>
<feature type="compositionally biased region" description="Basic residues" evidence="1">
    <location>
        <begin position="29"/>
        <end position="41"/>
    </location>
</feature>
<evidence type="ECO:0000313" key="3">
    <source>
        <dbReference type="EMBL" id="CAH9128164.1"/>
    </source>
</evidence>
<dbReference type="Proteomes" id="UP001152523">
    <property type="component" value="Unassembled WGS sequence"/>
</dbReference>
<protein>
    <recommendedName>
        <fullName evidence="2">DUF3615 domain-containing protein</fullName>
    </recommendedName>
</protein>
<feature type="region of interest" description="Disordered" evidence="1">
    <location>
        <begin position="1"/>
        <end position="71"/>
    </location>
</feature>
<reference evidence="3" key="1">
    <citation type="submission" date="2022-07" db="EMBL/GenBank/DDBJ databases">
        <authorList>
            <person name="Macas J."/>
            <person name="Novak P."/>
            <person name="Neumann P."/>
        </authorList>
    </citation>
    <scope>NUCLEOTIDE SEQUENCE</scope>
</reference>